<dbReference type="Proteomes" id="UP000697995">
    <property type="component" value="Unassembled WGS sequence"/>
</dbReference>
<dbReference type="EMBL" id="NRSG01000052">
    <property type="protein sequence ID" value="MBK1658448.1"/>
    <property type="molecule type" value="Genomic_DNA"/>
</dbReference>
<evidence type="ECO:0008006" key="8">
    <source>
        <dbReference type="Google" id="ProtNLM"/>
    </source>
</evidence>
<sequence>MDDAPQTRERADPAGRRSDAPPRPAGGNEARPAEADRAASQPDARPASPWRRRLVIGGGALAAVLVLAGGGWWWQQARLWESTDDAFLESHVTRLAPQVAGRVAELLVEDNQRVEAGQLLVQIDPRDQEVALENARARRGSAAAQVAEAGAQVAVRQAAIAQARANQVVAEADQENAEATLRRFRAVDPRAVTRQQNDDAEAASRSARARVDAARQAVAAAEAQAAAAEAQRRAAEATLREADAAIGNAELQLSYTKIVAPVAGRIANRGVEAGNYVTPGQVLLSVVEPSVWVTANFKETQLREIRPGQAVQVKVDAYPDPVLNGRVDSIQRGTGARFALLPPQNATGNYVKVTQRVPVKIVLADDRAKDLPLSPGLSVVPSVRVRE</sequence>
<gene>
    <name evidence="6" type="ORF">CKO45_09410</name>
</gene>
<keyword evidence="3" id="KW-1133">Transmembrane helix</keyword>
<dbReference type="Pfam" id="PF25917">
    <property type="entry name" value="BSH_RND"/>
    <property type="match status" value="1"/>
</dbReference>
<feature type="transmembrane region" description="Helical" evidence="3">
    <location>
        <begin position="54"/>
        <end position="74"/>
    </location>
</feature>
<evidence type="ECO:0000313" key="7">
    <source>
        <dbReference type="Proteomes" id="UP000697995"/>
    </source>
</evidence>
<dbReference type="PANTHER" id="PTHR30386:SF24">
    <property type="entry name" value="MULTIDRUG RESISTANCE EFFLUX PUMP"/>
    <property type="match status" value="1"/>
</dbReference>
<proteinExistence type="predicted"/>
<feature type="domain" description="p-hydroxybenzoic acid efflux pump subunit AaeA-like beta-barrel" evidence="5">
    <location>
        <begin position="290"/>
        <end position="378"/>
    </location>
</feature>
<accession>A0ABS1CVB0</accession>
<dbReference type="Pfam" id="PF25963">
    <property type="entry name" value="Beta-barrel_AAEA"/>
    <property type="match status" value="1"/>
</dbReference>
<feature type="coiled-coil region" evidence="1">
    <location>
        <begin position="197"/>
        <end position="252"/>
    </location>
</feature>
<evidence type="ECO:0000256" key="3">
    <source>
        <dbReference type="SAM" id="Phobius"/>
    </source>
</evidence>
<evidence type="ECO:0000259" key="4">
    <source>
        <dbReference type="Pfam" id="PF25917"/>
    </source>
</evidence>
<keyword evidence="7" id="KW-1185">Reference proteome</keyword>
<feature type="region of interest" description="Disordered" evidence="2">
    <location>
        <begin position="1"/>
        <end position="47"/>
    </location>
</feature>
<dbReference type="Gene3D" id="2.40.30.170">
    <property type="match status" value="1"/>
</dbReference>
<dbReference type="SUPFAM" id="SSF111369">
    <property type="entry name" value="HlyD-like secretion proteins"/>
    <property type="match status" value="2"/>
</dbReference>
<evidence type="ECO:0000313" key="6">
    <source>
        <dbReference type="EMBL" id="MBK1658448.1"/>
    </source>
</evidence>
<evidence type="ECO:0000256" key="1">
    <source>
        <dbReference type="SAM" id="Coils"/>
    </source>
</evidence>
<keyword evidence="1" id="KW-0175">Coiled coil</keyword>
<feature type="domain" description="Multidrug resistance protein MdtA-like barrel-sandwich hybrid" evidence="4">
    <location>
        <begin position="95"/>
        <end position="286"/>
    </location>
</feature>
<feature type="compositionally biased region" description="Basic and acidic residues" evidence="2">
    <location>
        <begin position="1"/>
        <end position="20"/>
    </location>
</feature>
<dbReference type="PANTHER" id="PTHR30386">
    <property type="entry name" value="MEMBRANE FUSION SUBUNIT OF EMRAB-TOLC MULTIDRUG EFFLUX PUMP"/>
    <property type="match status" value="1"/>
</dbReference>
<comment type="caution">
    <text evidence="6">The sequence shown here is derived from an EMBL/GenBank/DDBJ whole genome shotgun (WGS) entry which is preliminary data.</text>
</comment>
<evidence type="ECO:0000259" key="5">
    <source>
        <dbReference type="Pfam" id="PF25963"/>
    </source>
</evidence>
<dbReference type="InterPro" id="IPR058634">
    <property type="entry name" value="AaeA-lik-b-barrel"/>
</dbReference>
<dbReference type="InterPro" id="IPR050739">
    <property type="entry name" value="MFP"/>
</dbReference>
<dbReference type="InterPro" id="IPR058625">
    <property type="entry name" value="MdtA-like_BSH"/>
</dbReference>
<evidence type="ECO:0000256" key="2">
    <source>
        <dbReference type="SAM" id="MobiDB-lite"/>
    </source>
</evidence>
<name>A0ABS1CVB0_9PROT</name>
<protein>
    <recommendedName>
        <fullName evidence="8">Membrane fusion protein, multidrug efflux system</fullName>
    </recommendedName>
</protein>
<dbReference type="PRINTS" id="PR01490">
    <property type="entry name" value="RTXTOXIND"/>
</dbReference>
<organism evidence="6 7">
    <name type="scientific">Paracraurococcus ruber</name>
    <dbReference type="NCBI Taxonomy" id="77675"/>
    <lineage>
        <taxon>Bacteria</taxon>
        <taxon>Pseudomonadati</taxon>
        <taxon>Pseudomonadota</taxon>
        <taxon>Alphaproteobacteria</taxon>
        <taxon>Acetobacterales</taxon>
        <taxon>Roseomonadaceae</taxon>
        <taxon>Paracraurococcus</taxon>
    </lineage>
</organism>
<keyword evidence="3" id="KW-0812">Transmembrane</keyword>
<dbReference type="Gene3D" id="2.40.50.100">
    <property type="match status" value="1"/>
</dbReference>
<keyword evidence="3" id="KW-0472">Membrane</keyword>
<reference evidence="6 7" key="1">
    <citation type="journal article" date="2020" name="Microorganisms">
        <title>Osmotic Adaptation and Compatible Solute Biosynthesis of Phototrophic Bacteria as Revealed from Genome Analyses.</title>
        <authorList>
            <person name="Imhoff J.F."/>
            <person name="Rahn T."/>
            <person name="Kunzel S."/>
            <person name="Keller A."/>
            <person name="Neulinger S.C."/>
        </authorList>
    </citation>
    <scope>NUCLEOTIDE SEQUENCE [LARGE SCALE GENOMIC DNA]</scope>
    <source>
        <strain evidence="6 7">DSM 15382</strain>
    </source>
</reference>